<keyword evidence="8" id="KW-1185">Reference proteome</keyword>
<comment type="similarity">
    <text evidence="1">Belongs to the cytochrome P450 family.</text>
</comment>
<sequence>MTVIFEGYGLLWLTLICLVVIYQFLLRTPSIRRNGTPLRIPPNTLPIAGNGLLFLQDRQKLFSWFVKCERQFGFETFQITVPTLHPGVVINDPKNLDYVFKNEGVFAKGDFVKQRSWDLFGNGIINADGELWKAQRKAGLHFLNTSNLRILTDVALPRYLSSSIDQVRTRIKEGKTVDLQLFFHEITSLLMGKMAYDMEMHADDDFTVAFDHASGAVAERFQNPLWFVTEIFTGSRFRRSLAIVRQFGLGIVNNAVDEHPKSTGSLAQSDDVDGNRLDQVSGSLIQSLLASLGSQHKLVADAALTYLTAGRDTTAQALTWCLYLLMRNKSVIEKIRKEAQEVLRAHGLESQQLGSKGNISSAVFAPTSLPYTMAVFYETLRLYPPIPFEIRECEKATTLPDGTFLPEKAVVLWSLWAMNRSKITWGEDADSFRPERWLAEHGRLTVKGASEFPVFYGGQRTCLGKRMAEIIATQVIATMVLLFDFTPAYEGERVSKISLTLPMKDGLPCFLQDRAQGGV</sequence>
<evidence type="ECO:0000313" key="8">
    <source>
        <dbReference type="Proteomes" id="UP000319160"/>
    </source>
</evidence>
<evidence type="ECO:0000256" key="2">
    <source>
        <dbReference type="ARBA" id="ARBA00022723"/>
    </source>
</evidence>
<accession>A0A553I5L6</accession>
<organism evidence="7 8">
    <name type="scientific">Xylaria flabelliformis</name>
    <dbReference type="NCBI Taxonomy" id="2512241"/>
    <lineage>
        <taxon>Eukaryota</taxon>
        <taxon>Fungi</taxon>
        <taxon>Dikarya</taxon>
        <taxon>Ascomycota</taxon>
        <taxon>Pezizomycotina</taxon>
        <taxon>Sordariomycetes</taxon>
        <taxon>Xylariomycetidae</taxon>
        <taxon>Xylariales</taxon>
        <taxon>Xylariaceae</taxon>
        <taxon>Xylaria</taxon>
    </lineage>
</organism>
<keyword evidence="5" id="KW-0349">Heme</keyword>
<proteinExistence type="inferred from homology"/>
<dbReference type="SUPFAM" id="SSF48264">
    <property type="entry name" value="Cytochrome P450"/>
    <property type="match status" value="1"/>
</dbReference>
<evidence type="ECO:0000313" key="7">
    <source>
        <dbReference type="EMBL" id="TRX95501.1"/>
    </source>
</evidence>
<protein>
    <recommendedName>
        <fullName evidence="9">Cytochrome P450</fullName>
    </recommendedName>
</protein>
<comment type="cofactor">
    <cofactor evidence="5">
        <name>heme</name>
        <dbReference type="ChEBI" id="CHEBI:30413"/>
    </cofactor>
</comment>
<dbReference type="InterPro" id="IPR002401">
    <property type="entry name" value="Cyt_P450_E_grp-I"/>
</dbReference>
<dbReference type="AlphaFoldDB" id="A0A553I5L6"/>
<keyword evidence="6" id="KW-0812">Transmembrane</keyword>
<dbReference type="OrthoDB" id="1470350at2759"/>
<dbReference type="Pfam" id="PF00067">
    <property type="entry name" value="p450"/>
    <property type="match status" value="1"/>
</dbReference>
<name>A0A553I5L6_9PEZI</name>
<dbReference type="EMBL" id="VFLP01000015">
    <property type="protein sequence ID" value="TRX95501.1"/>
    <property type="molecule type" value="Genomic_DNA"/>
</dbReference>
<dbReference type="GO" id="GO:0020037">
    <property type="term" value="F:heme binding"/>
    <property type="evidence" value="ECO:0007669"/>
    <property type="project" value="InterPro"/>
</dbReference>
<feature type="transmembrane region" description="Helical" evidence="6">
    <location>
        <begin position="7"/>
        <end position="25"/>
    </location>
</feature>
<dbReference type="Gene3D" id="1.10.630.10">
    <property type="entry name" value="Cytochrome P450"/>
    <property type="match status" value="1"/>
</dbReference>
<keyword evidence="3" id="KW-0560">Oxidoreductase</keyword>
<keyword evidence="2 5" id="KW-0479">Metal-binding</keyword>
<keyword evidence="6" id="KW-0472">Membrane</keyword>
<evidence type="ECO:0008006" key="9">
    <source>
        <dbReference type="Google" id="ProtNLM"/>
    </source>
</evidence>
<comment type="caution">
    <text evidence="7">The sequence shown here is derived from an EMBL/GenBank/DDBJ whole genome shotgun (WGS) entry which is preliminary data.</text>
</comment>
<dbReference type="Proteomes" id="UP000319160">
    <property type="component" value="Unassembled WGS sequence"/>
</dbReference>
<evidence type="ECO:0000256" key="3">
    <source>
        <dbReference type="ARBA" id="ARBA00023002"/>
    </source>
</evidence>
<dbReference type="STRING" id="2512241.A0A553I5L6"/>
<dbReference type="GO" id="GO:0016705">
    <property type="term" value="F:oxidoreductase activity, acting on paired donors, with incorporation or reduction of molecular oxygen"/>
    <property type="evidence" value="ECO:0007669"/>
    <property type="project" value="InterPro"/>
</dbReference>
<evidence type="ECO:0000256" key="1">
    <source>
        <dbReference type="ARBA" id="ARBA00010617"/>
    </source>
</evidence>
<dbReference type="InterPro" id="IPR036396">
    <property type="entry name" value="Cyt_P450_sf"/>
</dbReference>
<dbReference type="GO" id="GO:0005506">
    <property type="term" value="F:iron ion binding"/>
    <property type="evidence" value="ECO:0007669"/>
    <property type="project" value="InterPro"/>
</dbReference>
<keyword evidence="4 5" id="KW-0408">Iron</keyword>
<evidence type="ECO:0000256" key="5">
    <source>
        <dbReference type="PIRSR" id="PIRSR602401-1"/>
    </source>
</evidence>
<evidence type="ECO:0000256" key="6">
    <source>
        <dbReference type="SAM" id="Phobius"/>
    </source>
</evidence>
<dbReference type="PRINTS" id="PR00385">
    <property type="entry name" value="P450"/>
</dbReference>
<evidence type="ECO:0000256" key="4">
    <source>
        <dbReference type="ARBA" id="ARBA00023004"/>
    </source>
</evidence>
<reference evidence="8" key="1">
    <citation type="submission" date="2019-06" db="EMBL/GenBank/DDBJ databases">
        <title>Draft genome sequence of the griseofulvin-producing fungus Xylaria cubensis strain G536.</title>
        <authorList>
            <person name="Mead M.E."/>
            <person name="Raja H.A."/>
            <person name="Steenwyk J.L."/>
            <person name="Knowles S.L."/>
            <person name="Oberlies N.H."/>
            <person name="Rokas A."/>
        </authorList>
    </citation>
    <scope>NUCLEOTIDE SEQUENCE [LARGE SCALE GENOMIC DNA]</scope>
    <source>
        <strain evidence="8">G536</strain>
    </source>
</reference>
<dbReference type="InterPro" id="IPR001128">
    <property type="entry name" value="Cyt_P450"/>
</dbReference>
<keyword evidence="6" id="KW-1133">Transmembrane helix</keyword>
<dbReference type="PANTHER" id="PTHR24296">
    <property type="entry name" value="CYTOCHROME P450"/>
    <property type="match status" value="1"/>
</dbReference>
<dbReference type="GO" id="GO:0004497">
    <property type="term" value="F:monooxygenase activity"/>
    <property type="evidence" value="ECO:0007669"/>
    <property type="project" value="InterPro"/>
</dbReference>
<feature type="binding site" description="axial binding residue" evidence="5">
    <location>
        <position position="462"/>
    </location>
    <ligand>
        <name>heme</name>
        <dbReference type="ChEBI" id="CHEBI:30413"/>
    </ligand>
    <ligandPart>
        <name>Fe</name>
        <dbReference type="ChEBI" id="CHEBI:18248"/>
    </ligandPart>
</feature>
<gene>
    <name evidence="7" type="ORF">FHL15_003459</name>
</gene>
<dbReference type="PRINTS" id="PR00463">
    <property type="entry name" value="EP450I"/>
</dbReference>